<evidence type="ECO:0000256" key="2">
    <source>
        <dbReference type="ARBA" id="ARBA00022670"/>
    </source>
</evidence>
<keyword evidence="6" id="KW-0732">Signal</keyword>
<dbReference type="GO" id="GO:0006508">
    <property type="term" value="P:proteolysis"/>
    <property type="evidence" value="ECO:0007669"/>
    <property type="project" value="UniProtKB-KW"/>
</dbReference>
<dbReference type="CDD" id="cd07560">
    <property type="entry name" value="Peptidase_S41_CPP"/>
    <property type="match status" value="1"/>
</dbReference>
<dbReference type="Proteomes" id="UP000610124">
    <property type="component" value="Unassembled WGS sequence"/>
</dbReference>
<dbReference type="GO" id="GO:0004175">
    <property type="term" value="F:endopeptidase activity"/>
    <property type="evidence" value="ECO:0007669"/>
    <property type="project" value="TreeGrafter"/>
</dbReference>
<dbReference type="InterPro" id="IPR004447">
    <property type="entry name" value="Peptidase_S41A"/>
</dbReference>
<evidence type="ECO:0000256" key="3">
    <source>
        <dbReference type="ARBA" id="ARBA00022801"/>
    </source>
</evidence>
<dbReference type="SUPFAM" id="SSF50156">
    <property type="entry name" value="PDZ domain-like"/>
    <property type="match status" value="1"/>
</dbReference>
<dbReference type="Pfam" id="PF00595">
    <property type="entry name" value="PDZ"/>
    <property type="match status" value="1"/>
</dbReference>
<keyword evidence="3" id="KW-0378">Hydrolase</keyword>
<dbReference type="EMBL" id="BMUB01000019">
    <property type="protein sequence ID" value="GGU97153.1"/>
    <property type="molecule type" value="Genomic_DNA"/>
</dbReference>
<sequence>MAALSLVFGAVLLAGAATGAWGDPNDPPRRASADLAPASAGLPADPSGKALSEQQAEHLLAAGGDRWGAYYSAQEYAEFSQGLDGRYPGVGLSVGRGEDGVTEVSQVTPAGPAAQAGIAPGDRLLRIGQDQADRLPVTEVVARLRGQGDERRAGSEVTLAVRRGDGEVRELRLKRVLLDSRQVTAEHLDRGVLRITVRAFTSGVADQVRAALRAPHTGVVLDLRGNSGGLVDEAVGTAGSLLDGGPVGSYQERGGTRELTAPPGGDGRTPLVVLVDGGTMSAAELLAGALQDRSRAVVVGSRTFGKGTVQQPSRLADGAVLEMTVGRYHTPSGRSLDGTGLTPDVPAAAGEDTDALALRVLAGLGTRS</sequence>
<evidence type="ECO:0000313" key="9">
    <source>
        <dbReference type="Proteomes" id="UP000610124"/>
    </source>
</evidence>
<dbReference type="InterPro" id="IPR029045">
    <property type="entry name" value="ClpP/crotonase-like_dom_sf"/>
</dbReference>
<protein>
    <submittedName>
        <fullName evidence="8">Peptidase S41</fullName>
    </submittedName>
</protein>
<dbReference type="InterPro" id="IPR001478">
    <property type="entry name" value="PDZ"/>
</dbReference>
<feature type="chain" id="PRO_5034967029" evidence="6">
    <location>
        <begin position="20"/>
        <end position="368"/>
    </location>
</feature>
<reference evidence="8" key="1">
    <citation type="journal article" date="2014" name="Int. J. Syst. Evol. Microbiol.">
        <title>Complete genome sequence of Corynebacterium casei LMG S-19264T (=DSM 44701T), isolated from a smear-ripened cheese.</title>
        <authorList>
            <consortium name="US DOE Joint Genome Institute (JGI-PGF)"/>
            <person name="Walter F."/>
            <person name="Albersmeier A."/>
            <person name="Kalinowski J."/>
            <person name="Ruckert C."/>
        </authorList>
    </citation>
    <scope>NUCLEOTIDE SEQUENCE</scope>
    <source>
        <strain evidence="8">JCM 4434</strain>
    </source>
</reference>
<dbReference type="PROSITE" id="PS50106">
    <property type="entry name" value="PDZ"/>
    <property type="match status" value="1"/>
</dbReference>
<dbReference type="AlphaFoldDB" id="A0A8H9HY52"/>
<comment type="caution">
    <text evidence="8">The sequence shown here is derived from an EMBL/GenBank/DDBJ whole genome shotgun (WGS) entry which is preliminary data.</text>
</comment>
<dbReference type="InterPro" id="IPR036034">
    <property type="entry name" value="PDZ_sf"/>
</dbReference>
<keyword evidence="4" id="KW-0720">Serine protease</keyword>
<gene>
    <name evidence="8" type="ORF">GCM10010502_59090</name>
</gene>
<keyword evidence="2" id="KW-0645">Protease</keyword>
<evidence type="ECO:0000256" key="5">
    <source>
        <dbReference type="SAM" id="MobiDB-lite"/>
    </source>
</evidence>
<organism evidence="8 9">
    <name type="scientific">Kitasatospora aureofaciens</name>
    <name type="common">Streptomyces aureofaciens</name>
    <dbReference type="NCBI Taxonomy" id="1894"/>
    <lineage>
        <taxon>Bacteria</taxon>
        <taxon>Bacillati</taxon>
        <taxon>Actinomycetota</taxon>
        <taxon>Actinomycetes</taxon>
        <taxon>Kitasatosporales</taxon>
        <taxon>Streptomycetaceae</taxon>
        <taxon>Kitasatospora</taxon>
    </lineage>
</organism>
<dbReference type="SMART" id="SM00228">
    <property type="entry name" value="PDZ"/>
    <property type="match status" value="1"/>
</dbReference>
<dbReference type="Gene3D" id="3.90.226.10">
    <property type="entry name" value="2-enoyl-CoA Hydratase, Chain A, domain 1"/>
    <property type="match status" value="1"/>
</dbReference>
<feature type="region of interest" description="Disordered" evidence="5">
    <location>
        <begin position="19"/>
        <end position="50"/>
    </location>
</feature>
<dbReference type="GO" id="GO:0008236">
    <property type="term" value="F:serine-type peptidase activity"/>
    <property type="evidence" value="ECO:0007669"/>
    <property type="project" value="UniProtKB-KW"/>
</dbReference>
<feature type="domain" description="PDZ" evidence="7">
    <location>
        <begin position="76"/>
        <end position="165"/>
    </location>
</feature>
<dbReference type="SUPFAM" id="SSF52096">
    <property type="entry name" value="ClpP/crotonase"/>
    <property type="match status" value="1"/>
</dbReference>
<evidence type="ECO:0000256" key="6">
    <source>
        <dbReference type="SAM" id="SignalP"/>
    </source>
</evidence>
<dbReference type="CDD" id="cd06782">
    <property type="entry name" value="cpPDZ_CPP-like"/>
    <property type="match status" value="1"/>
</dbReference>
<evidence type="ECO:0000259" key="7">
    <source>
        <dbReference type="PROSITE" id="PS50106"/>
    </source>
</evidence>
<dbReference type="SMART" id="SM00245">
    <property type="entry name" value="TSPc"/>
    <property type="match status" value="1"/>
</dbReference>
<comment type="similarity">
    <text evidence="1">Belongs to the peptidase S41A family.</text>
</comment>
<dbReference type="InterPro" id="IPR005151">
    <property type="entry name" value="Tail-specific_protease"/>
</dbReference>
<dbReference type="GO" id="GO:0007165">
    <property type="term" value="P:signal transduction"/>
    <property type="evidence" value="ECO:0007669"/>
    <property type="project" value="TreeGrafter"/>
</dbReference>
<dbReference type="Gene3D" id="2.30.42.10">
    <property type="match status" value="1"/>
</dbReference>
<dbReference type="PANTHER" id="PTHR32060:SF30">
    <property type="entry name" value="CARBOXY-TERMINAL PROCESSING PROTEASE CTPA"/>
    <property type="match status" value="1"/>
</dbReference>
<dbReference type="PANTHER" id="PTHR32060">
    <property type="entry name" value="TAIL-SPECIFIC PROTEASE"/>
    <property type="match status" value="1"/>
</dbReference>
<evidence type="ECO:0000256" key="4">
    <source>
        <dbReference type="ARBA" id="ARBA00022825"/>
    </source>
</evidence>
<proteinExistence type="inferred from homology"/>
<dbReference type="Pfam" id="PF03572">
    <property type="entry name" value="Peptidase_S41"/>
    <property type="match status" value="1"/>
</dbReference>
<name>A0A8H9HY52_KITAU</name>
<dbReference type="Gene3D" id="3.30.750.44">
    <property type="match status" value="1"/>
</dbReference>
<accession>A0A8H9HY52</accession>
<dbReference type="GO" id="GO:0030288">
    <property type="term" value="C:outer membrane-bounded periplasmic space"/>
    <property type="evidence" value="ECO:0007669"/>
    <property type="project" value="TreeGrafter"/>
</dbReference>
<feature type="signal peptide" evidence="6">
    <location>
        <begin position="1"/>
        <end position="19"/>
    </location>
</feature>
<evidence type="ECO:0000313" key="8">
    <source>
        <dbReference type="EMBL" id="GGU97153.1"/>
    </source>
</evidence>
<evidence type="ECO:0000256" key="1">
    <source>
        <dbReference type="ARBA" id="ARBA00009179"/>
    </source>
</evidence>
<reference evidence="8" key="2">
    <citation type="submission" date="2020-09" db="EMBL/GenBank/DDBJ databases">
        <authorList>
            <person name="Sun Q."/>
            <person name="Ohkuma M."/>
        </authorList>
    </citation>
    <scope>NUCLEOTIDE SEQUENCE</scope>
    <source>
        <strain evidence="8">JCM 4434</strain>
    </source>
</reference>